<dbReference type="Gene3D" id="1.10.555.10">
    <property type="entry name" value="Rho GTPase activation protein"/>
    <property type="match status" value="1"/>
</dbReference>
<feature type="domain" description="PH" evidence="4">
    <location>
        <begin position="164"/>
        <end position="285"/>
    </location>
</feature>
<dbReference type="InterPro" id="IPR011993">
    <property type="entry name" value="PH-like_dom_sf"/>
</dbReference>
<dbReference type="PANTHER" id="PTHR23176">
    <property type="entry name" value="RHO/RAC/CDC GTPASE-ACTIVATING PROTEIN"/>
    <property type="match status" value="1"/>
</dbReference>
<sequence>MARKCENPPSTCARVLKVIVIRMDSVLFRHIILYLIILNFELFALNYDLREPTRAAGSQAQAVRAEGMESADAAPVRARGKPRLHAAQQEIRGSTENLIAAARRPSHLPLPASSSDSIDVDLRDRRVVGNRNRKSRSVMVAAKERLRSPIPAPRMLLRTEVVETPVHEGPVKRTKFAESGKKVRKHWTDCYMILTQTALKCYKDQKTYEATKSPKPAGTPPSPTAPRAELELPLKNGHIMPCNHQHTSRFARSVILTVGYNQYLIQDETKDGAKKWLELIQDTIYELGPSTKPAEYSPYQSSNTDLESLGRTPPAVRNASRMKQKVQKIARISHVDSDYRPLLKVLLPRSPGRSPRSLGLIAKKKPFIDIDYVIIELCSIDGKWFAIPMEYDWVQVVSDYNWSLGVSDASKATEKGDNNKSPKNNVAVKNKTPGGSSNEDLPDNAEASYVRSRLKKFFAKRTALEVLVDKGIYKGIDPALDLHPDVTLDHDPDAVLEIHRATDEQAFGNSLERVCPSTPPRVPKFVVRCIEEIEKTEENMCTDGLYRASGNLSQVQKIRLEIDQNNWSVIENNPDIHVLTGSLKLFFRELKEPLIPCKFFDRVLAACSIKPREARTKEFREIVRALPACNRDTLKYLLEHLLRVTTYSEKNRMHTANLAIVFGPTLLWAPAEQAHNIALDCIQQNNVVDILLTDFKEIFAEDTGKNKKLA</sequence>
<dbReference type="OrthoDB" id="79452at2759"/>
<dbReference type="SMART" id="SM00324">
    <property type="entry name" value="RhoGAP"/>
    <property type="match status" value="1"/>
</dbReference>
<dbReference type="GO" id="GO:0007165">
    <property type="term" value="P:signal transduction"/>
    <property type="evidence" value="ECO:0007669"/>
    <property type="project" value="InterPro"/>
</dbReference>
<dbReference type="EMBL" id="BGZK01000359">
    <property type="protein sequence ID" value="GBP39070.1"/>
    <property type="molecule type" value="Genomic_DNA"/>
</dbReference>
<keyword evidence="7" id="KW-1185">Reference proteome</keyword>
<dbReference type="InterPro" id="IPR050729">
    <property type="entry name" value="Rho-GAP"/>
</dbReference>
<accession>A0A4C1VKK2</accession>
<comment type="caution">
    <text evidence="6">The sequence shown here is derived from an EMBL/GenBank/DDBJ whole genome shotgun (WGS) entry which is preliminary data.</text>
</comment>
<dbReference type="PROSITE" id="PS50003">
    <property type="entry name" value="PH_DOMAIN"/>
    <property type="match status" value="1"/>
</dbReference>
<feature type="domain" description="Rho-GAP" evidence="5">
    <location>
        <begin position="509"/>
        <end position="699"/>
    </location>
</feature>
<proteinExistence type="predicted"/>
<dbReference type="AlphaFoldDB" id="A0A4C1VKK2"/>
<protein>
    <submittedName>
        <fullName evidence="6">Rho GTPase-activating protein 15</fullName>
    </submittedName>
</protein>
<dbReference type="PANTHER" id="PTHR23176:SF129">
    <property type="entry name" value="RHO GTPASE ACTIVATING PROTEIN AT 16F, ISOFORM E-RELATED"/>
    <property type="match status" value="1"/>
</dbReference>
<reference evidence="6 7" key="1">
    <citation type="journal article" date="2019" name="Commun. Biol.">
        <title>The bagworm genome reveals a unique fibroin gene that provides high tensile strength.</title>
        <authorList>
            <person name="Kono N."/>
            <person name="Nakamura H."/>
            <person name="Ohtoshi R."/>
            <person name="Tomita M."/>
            <person name="Numata K."/>
            <person name="Arakawa K."/>
        </authorList>
    </citation>
    <scope>NUCLEOTIDE SEQUENCE [LARGE SCALE GENOMIC DNA]</scope>
</reference>
<evidence type="ECO:0000259" key="4">
    <source>
        <dbReference type="PROSITE" id="PS50003"/>
    </source>
</evidence>
<feature type="compositionally biased region" description="Basic and acidic residues" evidence="2">
    <location>
        <begin position="411"/>
        <end position="420"/>
    </location>
</feature>
<dbReference type="SUPFAM" id="SSF50729">
    <property type="entry name" value="PH domain-like"/>
    <property type="match status" value="1"/>
</dbReference>
<evidence type="ECO:0000313" key="7">
    <source>
        <dbReference type="Proteomes" id="UP000299102"/>
    </source>
</evidence>
<evidence type="ECO:0000256" key="3">
    <source>
        <dbReference type="SAM" id="Phobius"/>
    </source>
</evidence>
<dbReference type="SUPFAM" id="SSF48350">
    <property type="entry name" value="GTPase activation domain, GAP"/>
    <property type="match status" value="1"/>
</dbReference>
<dbReference type="Proteomes" id="UP000299102">
    <property type="component" value="Unassembled WGS sequence"/>
</dbReference>
<evidence type="ECO:0000256" key="2">
    <source>
        <dbReference type="SAM" id="MobiDB-lite"/>
    </source>
</evidence>
<dbReference type="PROSITE" id="PS50238">
    <property type="entry name" value="RHOGAP"/>
    <property type="match status" value="1"/>
</dbReference>
<feature type="region of interest" description="Disordered" evidence="2">
    <location>
        <begin position="66"/>
        <end position="86"/>
    </location>
</feature>
<organism evidence="6 7">
    <name type="scientific">Eumeta variegata</name>
    <name type="common">Bagworm moth</name>
    <name type="synonym">Eumeta japonica</name>
    <dbReference type="NCBI Taxonomy" id="151549"/>
    <lineage>
        <taxon>Eukaryota</taxon>
        <taxon>Metazoa</taxon>
        <taxon>Ecdysozoa</taxon>
        <taxon>Arthropoda</taxon>
        <taxon>Hexapoda</taxon>
        <taxon>Insecta</taxon>
        <taxon>Pterygota</taxon>
        <taxon>Neoptera</taxon>
        <taxon>Endopterygota</taxon>
        <taxon>Lepidoptera</taxon>
        <taxon>Glossata</taxon>
        <taxon>Ditrysia</taxon>
        <taxon>Tineoidea</taxon>
        <taxon>Psychidae</taxon>
        <taxon>Oiketicinae</taxon>
        <taxon>Eumeta</taxon>
    </lineage>
</organism>
<dbReference type="STRING" id="151549.A0A4C1VKK2"/>
<keyword evidence="3" id="KW-1133">Transmembrane helix</keyword>
<feature type="transmembrane region" description="Helical" evidence="3">
    <location>
        <begin position="26"/>
        <end position="45"/>
    </location>
</feature>
<dbReference type="InterPro" id="IPR000198">
    <property type="entry name" value="RhoGAP_dom"/>
</dbReference>
<name>A0A4C1VKK2_EUMVA</name>
<keyword evidence="3" id="KW-0812">Transmembrane</keyword>
<dbReference type="InterPro" id="IPR001849">
    <property type="entry name" value="PH_domain"/>
</dbReference>
<evidence type="ECO:0000256" key="1">
    <source>
        <dbReference type="ARBA" id="ARBA00022468"/>
    </source>
</evidence>
<feature type="region of interest" description="Disordered" evidence="2">
    <location>
        <begin position="294"/>
        <end position="320"/>
    </location>
</feature>
<dbReference type="Pfam" id="PF00620">
    <property type="entry name" value="RhoGAP"/>
    <property type="match status" value="1"/>
</dbReference>
<evidence type="ECO:0000259" key="5">
    <source>
        <dbReference type="PROSITE" id="PS50238"/>
    </source>
</evidence>
<keyword evidence="1" id="KW-0343">GTPase activation</keyword>
<feature type="region of interest" description="Disordered" evidence="2">
    <location>
        <begin position="411"/>
        <end position="444"/>
    </location>
</feature>
<dbReference type="GO" id="GO:0005737">
    <property type="term" value="C:cytoplasm"/>
    <property type="evidence" value="ECO:0007669"/>
    <property type="project" value="TreeGrafter"/>
</dbReference>
<dbReference type="GO" id="GO:0005096">
    <property type="term" value="F:GTPase activator activity"/>
    <property type="evidence" value="ECO:0007669"/>
    <property type="project" value="UniProtKB-KW"/>
</dbReference>
<keyword evidence="3" id="KW-0472">Membrane</keyword>
<dbReference type="InterPro" id="IPR008936">
    <property type="entry name" value="Rho_GTPase_activation_prot"/>
</dbReference>
<dbReference type="Gene3D" id="2.30.29.30">
    <property type="entry name" value="Pleckstrin-homology domain (PH domain)/Phosphotyrosine-binding domain (PTB)"/>
    <property type="match status" value="1"/>
</dbReference>
<dbReference type="SMART" id="SM00233">
    <property type="entry name" value="PH"/>
    <property type="match status" value="1"/>
</dbReference>
<evidence type="ECO:0000313" key="6">
    <source>
        <dbReference type="EMBL" id="GBP39070.1"/>
    </source>
</evidence>
<gene>
    <name evidence="6" type="primary">Arhgap15</name>
    <name evidence="6" type="ORF">EVAR_27428_1</name>
</gene>